<dbReference type="OrthoDB" id="5840532at2759"/>
<accession>A0A2P7ZK61</accession>
<dbReference type="InterPro" id="IPR047142">
    <property type="entry name" value="OryJ/VirC-like"/>
</dbReference>
<sequence length="184" mass="20276">MAHLGKLPTFQRYVTGHDDKGKAIIAPEIDSNPPWQTNIEGGRAAFCQAYVTSGFPIDLNDNKDIDTYKGFLKEPPGIVNTTGTVLRIVDIGPGAESPMHRTVSLDYGIVLVGEVELVLDSGEKRIMKQGDICIQRGTNHQWNNTSKTEWARMMYVLQPSKPIEINGQPLGEDYGTMEGVKKSS</sequence>
<dbReference type="Gene3D" id="2.60.120.10">
    <property type="entry name" value="Jelly Rolls"/>
    <property type="match status" value="1"/>
</dbReference>
<organism evidence="2 4">
    <name type="scientific">Elsinoe australis</name>
    <dbReference type="NCBI Taxonomy" id="40998"/>
    <lineage>
        <taxon>Eukaryota</taxon>
        <taxon>Fungi</taxon>
        <taxon>Dikarya</taxon>
        <taxon>Ascomycota</taxon>
        <taxon>Pezizomycotina</taxon>
        <taxon>Dothideomycetes</taxon>
        <taxon>Dothideomycetidae</taxon>
        <taxon>Myriangiales</taxon>
        <taxon>Elsinoaceae</taxon>
        <taxon>Elsinoe</taxon>
    </lineage>
</organism>
<proteinExistence type="predicted"/>
<dbReference type="InterPro" id="IPR013096">
    <property type="entry name" value="Cupin_2"/>
</dbReference>
<dbReference type="InterPro" id="IPR014710">
    <property type="entry name" value="RmlC-like_jellyroll"/>
</dbReference>
<evidence type="ECO:0000259" key="1">
    <source>
        <dbReference type="Pfam" id="PF07883"/>
    </source>
</evidence>
<dbReference type="EMBL" id="PTQR01000060">
    <property type="protein sequence ID" value="TKX22929.1"/>
    <property type="molecule type" value="Genomic_DNA"/>
</dbReference>
<dbReference type="Pfam" id="PF07883">
    <property type="entry name" value="Cupin_2"/>
    <property type="match status" value="1"/>
</dbReference>
<comment type="caution">
    <text evidence="2">The sequence shown here is derived from an EMBL/GenBank/DDBJ whole genome shotgun (WGS) entry which is preliminary data.</text>
</comment>
<dbReference type="InterPro" id="IPR011051">
    <property type="entry name" value="RmlC_Cupin_sf"/>
</dbReference>
<dbReference type="SUPFAM" id="SSF51182">
    <property type="entry name" value="RmlC-like cupins"/>
    <property type="match status" value="1"/>
</dbReference>
<dbReference type="EMBL" id="NHZQ01000174">
    <property type="protein sequence ID" value="PSK48594.1"/>
    <property type="molecule type" value="Genomic_DNA"/>
</dbReference>
<protein>
    <submittedName>
        <fullName evidence="3">Cupin domain-containing protein 4</fullName>
    </submittedName>
</protein>
<evidence type="ECO:0000313" key="4">
    <source>
        <dbReference type="Proteomes" id="UP000243723"/>
    </source>
</evidence>
<reference evidence="2 4" key="1">
    <citation type="submission" date="2017-05" db="EMBL/GenBank/DDBJ databases">
        <title>Draft genome sequence of Elsinoe australis.</title>
        <authorList>
            <person name="Cheng Q."/>
        </authorList>
    </citation>
    <scope>NUCLEOTIDE SEQUENCE [LARGE SCALE GENOMIC DNA]</scope>
    <source>
        <strain evidence="2 4">NL1</strain>
    </source>
</reference>
<keyword evidence="4" id="KW-1185">Reference proteome</keyword>
<gene>
    <name evidence="2" type="ORF">B9Z65_108</name>
    <name evidence="3" type="ORF">C1H76_4965</name>
</gene>
<dbReference type="CDD" id="cd02231">
    <property type="entry name" value="cupin_BLL6423-like"/>
    <property type="match status" value="1"/>
</dbReference>
<dbReference type="STRING" id="40998.A0A2P7ZK61"/>
<evidence type="ECO:0000313" key="5">
    <source>
        <dbReference type="Proteomes" id="UP000308133"/>
    </source>
</evidence>
<dbReference type="Proteomes" id="UP000308133">
    <property type="component" value="Unassembled WGS sequence"/>
</dbReference>
<feature type="domain" description="Cupin type-2" evidence="1">
    <location>
        <begin position="88"/>
        <end position="153"/>
    </location>
</feature>
<dbReference type="PANTHER" id="PTHR36156">
    <property type="entry name" value="SLR2101 PROTEIN"/>
    <property type="match status" value="1"/>
</dbReference>
<dbReference type="Proteomes" id="UP000243723">
    <property type="component" value="Unassembled WGS sequence"/>
</dbReference>
<dbReference type="Gene3D" id="2.20.70.150">
    <property type="match status" value="1"/>
</dbReference>
<name>A0A2P7ZK61_9PEZI</name>
<dbReference type="AlphaFoldDB" id="A0A2P7ZK61"/>
<dbReference type="PANTHER" id="PTHR36156:SF3">
    <property type="entry name" value="CUPIN 2 CONSERVED BARREL DOMAIN-CONTAINING PROTEIN"/>
    <property type="match status" value="1"/>
</dbReference>
<reference evidence="3 5" key="2">
    <citation type="submission" date="2018-02" db="EMBL/GenBank/DDBJ databases">
        <title>Draft genome sequences of Elsinoe sp., causing black scab on jojoba.</title>
        <authorList>
            <person name="Stodart B."/>
            <person name="Jeffress S."/>
            <person name="Ash G."/>
            <person name="Arun Chinnappa K."/>
        </authorList>
    </citation>
    <scope>NUCLEOTIDE SEQUENCE [LARGE SCALE GENOMIC DNA]</scope>
    <source>
        <strain evidence="3 5">Hillstone_2</strain>
    </source>
</reference>
<evidence type="ECO:0000313" key="3">
    <source>
        <dbReference type="EMBL" id="TKX22929.1"/>
    </source>
</evidence>
<evidence type="ECO:0000313" key="2">
    <source>
        <dbReference type="EMBL" id="PSK48594.1"/>
    </source>
</evidence>